<evidence type="ECO:0000256" key="1">
    <source>
        <dbReference type="ARBA" id="ARBA00008857"/>
    </source>
</evidence>
<dbReference type="InterPro" id="IPR010998">
    <property type="entry name" value="Integrase_recombinase_N"/>
</dbReference>
<sequence length="371" mass="40739">MGSHRPHRGLRRPLGRPRALPRRRRLHEEGGGLGKSGAAAERALLVALKDRAATTGTDITPTTRISHLADYWVRTKIESSDRSTNTKARYRYVVDKYVVPGMGGLLVREATVGAVEKFLTKTTEETGAATAKLCRSCLMGMLALAVRDKALPANPVREVDTSTTKVESREVRALTADEVKALRKAVRVDKKAPSQDLPALVDIMLATGARVGEVLALRWDDVDLDAGTLAITGTVVRVKGEGLTRQDTTKGKKVRRLQLPAFAVALLLERSVKAVDGGEWNLVFPSATHGLREVTTVERQWRTFRATHKSWSWITPHSFRKTVATTIERADGLAGAAAQLGHTNEKITSTHYVETPDLAPDFREVLERFSD</sequence>
<comment type="caution">
    <text evidence="7">The sequence shown here is derived from an EMBL/GenBank/DDBJ whole genome shotgun (WGS) entry which is preliminary data.</text>
</comment>
<dbReference type="InterPro" id="IPR002104">
    <property type="entry name" value="Integrase_catalytic"/>
</dbReference>
<evidence type="ECO:0000313" key="8">
    <source>
        <dbReference type="Proteomes" id="UP001157091"/>
    </source>
</evidence>
<keyword evidence="4" id="KW-0233">DNA recombination</keyword>
<keyword evidence="2" id="KW-0229">DNA integration</keyword>
<dbReference type="PROSITE" id="PS51898">
    <property type="entry name" value="TYR_RECOMBINASE"/>
    <property type="match status" value="1"/>
</dbReference>
<keyword evidence="3" id="KW-0238">DNA-binding</keyword>
<evidence type="ECO:0000256" key="2">
    <source>
        <dbReference type="ARBA" id="ARBA00022908"/>
    </source>
</evidence>
<evidence type="ECO:0000256" key="4">
    <source>
        <dbReference type="ARBA" id="ARBA00023172"/>
    </source>
</evidence>
<keyword evidence="8" id="KW-1185">Reference proteome</keyword>
<dbReference type="Pfam" id="PF00589">
    <property type="entry name" value="Phage_integrase"/>
    <property type="match status" value="1"/>
</dbReference>
<dbReference type="CDD" id="cd01189">
    <property type="entry name" value="INT_ICEBs1_C_like"/>
    <property type="match status" value="1"/>
</dbReference>
<feature type="domain" description="Tyr recombinase" evidence="6">
    <location>
        <begin position="169"/>
        <end position="367"/>
    </location>
</feature>
<dbReference type="InterPro" id="IPR013762">
    <property type="entry name" value="Integrase-like_cat_sf"/>
</dbReference>
<accession>A0ABQ6I3W9</accession>
<dbReference type="InterPro" id="IPR011010">
    <property type="entry name" value="DNA_brk_join_enz"/>
</dbReference>
<comment type="similarity">
    <text evidence="1">Belongs to the 'phage' integrase family.</text>
</comment>
<proteinExistence type="inferred from homology"/>
<dbReference type="PANTHER" id="PTHR30629">
    <property type="entry name" value="PROPHAGE INTEGRASE"/>
    <property type="match status" value="1"/>
</dbReference>
<dbReference type="InterPro" id="IPR050808">
    <property type="entry name" value="Phage_Integrase"/>
</dbReference>
<evidence type="ECO:0000313" key="7">
    <source>
        <dbReference type="EMBL" id="GMA24674.1"/>
    </source>
</evidence>
<reference evidence="8" key="1">
    <citation type="journal article" date="2019" name="Int. J. Syst. Evol. Microbiol.">
        <title>The Global Catalogue of Microorganisms (GCM) 10K type strain sequencing project: providing services to taxonomists for standard genome sequencing and annotation.</title>
        <authorList>
            <consortium name="The Broad Institute Genomics Platform"/>
            <consortium name="The Broad Institute Genome Sequencing Center for Infectious Disease"/>
            <person name="Wu L."/>
            <person name="Ma J."/>
        </authorList>
    </citation>
    <scope>NUCLEOTIDE SEQUENCE [LARGE SCALE GENOMIC DNA]</scope>
    <source>
        <strain evidence="8">NBRC 106348</strain>
    </source>
</reference>
<organism evidence="7 8">
    <name type="scientific">Luteimicrobium album</name>
    <dbReference type="NCBI Taxonomy" id="1054550"/>
    <lineage>
        <taxon>Bacteria</taxon>
        <taxon>Bacillati</taxon>
        <taxon>Actinomycetota</taxon>
        <taxon>Actinomycetes</taxon>
        <taxon>Micrococcales</taxon>
        <taxon>Luteimicrobium</taxon>
    </lineage>
</organism>
<evidence type="ECO:0000256" key="5">
    <source>
        <dbReference type="SAM" id="MobiDB-lite"/>
    </source>
</evidence>
<dbReference type="Gene3D" id="1.10.150.130">
    <property type="match status" value="1"/>
</dbReference>
<dbReference type="Proteomes" id="UP001157091">
    <property type="component" value="Unassembled WGS sequence"/>
</dbReference>
<dbReference type="RefSeq" id="WP_284293420.1">
    <property type="nucleotide sequence ID" value="NZ_BSUK01000001.1"/>
</dbReference>
<feature type="compositionally biased region" description="Basic residues" evidence="5">
    <location>
        <begin position="1"/>
        <end position="25"/>
    </location>
</feature>
<protein>
    <submittedName>
        <fullName evidence="7">Phage integrase</fullName>
    </submittedName>
</protein>
<dbReference type="Gene3D" id="1.10.443.10">
    <property type="entry name" value="Intergrase catalytic core"/>
    <property type="match status" value="1"/>
</dbReference>
<dbReference type="SUPFAM" id="SSF56349">
    <property type="entry name" value="DNA breaking-rejoining enzymes"/>
    <property type="match status" value="1"/>
</dbReference>
<feature type="region of interest" description="Disordered" evidence="5">
    <location>
        <begin position="1"/>
        <end position="35"/>
    </location>
</feature>
<evidence type="ECO:0000259" key="6">
    <source>
        <dbReference type="PROSITE" id="PS51898"/>
    </source>
</evidence>
<dbReference type="PANTHER" id="PTHR30629:SF2">
    <property type="entry name" value="PROPHAGE INTEGRASE INTS-RELATED"/>
    <property type="match status" value="1"/>
</dbReference>
<evidence type="ECO:0000256" key="3">
    <source>
        <dbReference type="ARBA" id="ARBA00023125"/>
    </source>
</evidence>
<gene>
    <name evidence="7" type="ORF">GCM10025864_24330</name>
</gene>
<dbReference type="EMBL" id="BSUK01000001">
    <property type="protein sequence ID" value="GMA24674.1"/>
    <property type="molecule type" value="Genomic_DNA"/>
</dbReference>
<name>A0ABQ6I3W9_9MICO</name>